<feature type="transmembrane region" description="Helical" evidence="2">
    <location>
        <begin position="20"/>
        <end position="44"/>
    </location>
</feature>
<proteinExistence type="inferred from homology"/>
<dbReference type="Gene3D" id="3.40.50.300">
    <property type="entry name" value="P-loop containing nucleotide triphosphate hydrolases"/>
    <property type="match status" value="1"/>
</dbReference>
<dbReference type="EMBL" id="CP111021">
    <property type="protein sequence ID" value="WAR15926.1"/>
    <property type="molecule type" value="Genomic_DNA"/>
</dbReference>
<name>A0ABY7F9E9_MYAAR</name>
<gene>
    <name evidence="3" type="ORF">MAR_030520</name>
</gene>
<evidence type="ECO:0000313" key="4">
    <source>
        <dbReference type="Proteomes" id="UP001164746"/>
    </source>
</evidence>
<evidence type="ECO:0000256" key="1">
    <source>
        <dbReference type="ARBA" id="ARBA00006235"/>
    </source>
</evidence>
<evidence type="ECO:0000256" key="2">
    <source>
        <dbReference type="SAM" id="Phobius"/>
    </source>
</evidence>
<dbReference type="PANTHER" id="PTHR10760">
    <property type="entry name" value="TORSIN"/>
    <property type="match status" value="1"/>
</dbReference>
<organism evidence="3 4">
    <name type="scientific">Mya arenaria</name>
    <name type="common">Soft-shell clam</name>
    <dbReference type="NCBI Taxonomy" id="6604"/>
    <lineage>
        <taxon>Eukaryota</taxon>
        <taxon>Metazoa</taxon>
        <taxon>Spiralia</taxon>
        <taxon>Lophotrochozoa</taxon>
        <taxon>Mollusca</taxon>
        <taxon>Bivalvia</taxon>
        <taxon>Autobranchia</taxon>
        <taxon>Heteroconchia</taxon>
        <taxon>Euheterodonta</taxon>
        <taxon>Imparidentia</taxon>
        <taxon>Neoheterodontei</taxon>
        <taxon>Myida</taxon>
        <taxon>Myoidea</taxon>
        <taxon>Myidae</taxon>
        <taxon>Mya</taxon>
    </lineage>
</organism>
<dbReference type="Proteomes" id="UP001164746">
    <property type="component" value="Chromosome 10"/>
</dbReference>
<comment type="similarity">
    <text evidence="1">Belongs to the ClpA/ClpB family. Torsin subfamily.</text>
</comment>
<dbReference type="SUPFAM" id="SSF52540">
    <property type="entry name" value="P-loop containing nucleoside triphosphate hydrolases"/>
    <property type="match status" value="1"/>
</dbReference>
<sequence>MLDAMLRLLLDLQPNRYMFYGLVAILAVLLTVILLQINWVLLLYREKVVPAFLVLLVTGALAAGGHHFLFPDACKCGLNKIQAFEDILPDNIWDQPVATEMVVGALKAHRLARSRKPLLLSFHGGTGTGKTALSMLMAKTMFGYKHGEESGASGVYIIDELVGASKEDKLEYVRTTLDGALRSGRGSLFVFESMEALPGNTSQLLRTLLENSESEYPCKNESIFIMNTHIGSTELAAVALKSWLEGADRESTHRRELQTAITVASGNTGNRSAHRWHRIMVHHGLITESVPFLPLERPSVRRCIIREVFFLHNMDRKLDDVGEVMRNREFYSVGHPVFAKKGCANISETVKRFSKATK</sequence>
<keyword evidence="2" id="KW-0812">Transmembrane</keyword>
<keyword evidence="4" id="KW-1185">Reference proteome</keyword>
<dbReference type="Pfam" id="PF06309">
    <property type="entry name" value="Torsin"/>
    <property type="match status" value="1"/>
</dbReference>
<dbReference type="InterPro" id="IPR010448">
    <property type="entry name" value="Torsin"/>
</dbReference>
<keyword evidence="2" id="KW-1133">Transmembrane helix</keyword>
<accession>A0ABY7F9E9</accession>
<reference evidence="3" key="1">
    <citation type="submission" date="2022-11" db="EMBL/GenBank/DDBJ databases">
        <title>Centuries of genome instability and evolution in soft-shell clam transmissible cancer (bioRxiv).</title>
        <authorList>
            <person name="Hart S.F.M."/>
            <person name="Yonemitsu M.A."/>
            <person name="Giersch R.M."/>
            <person name="Beal B.F."/>
            <person name="Arriagada G."/>
            <person name="Davis B.W."/>
            <person name="Ostrander E.A."/>
            <person name="Goff S.P."/>
            <person name="Metzger M.J."/>
        </authorList>
    </citation>
    <scope>NUCLEOTIDE SEQUENCE</scope>
    <source>
        <strain evidence="3">MELC-2E11</strain>
        <tissue evidence="3">Siphon/mantle</tissue>
    </source>
</reference>
<dbReference type="PANTHER" id="PTHR10760:SF2">
    <property type="entry name" value="LD13476P-RELATED"/>
    <property type="match status" value="1"/>
</dbReference>
<dbReference type="InterPro" id="IPR027417">
    <property type="entry name" value="P-loop_NTPase"/>
</dbReference>
<evidence type="ECO:0000313" key="3">
    <source>
        <dbReference type="EMBL" id="WAR15926.1"/>
    </source>
</evidence>
<keyword evidence="2" id="KW-0472">Membrane</keyword>
<feature type="transmembrane region" description="Helical" evidence="2">
    <location>
        <begin position="51"/>
        <end position="70"/>
    </location>
</feature>
<protein>
    <submittedName>
        <fullName evidence="3">TOR2A-like protein</fullName>
    </submittedName>
</protein>